<evidence type="ECO:0000313" key="1">
    <source>
        <dbReference type="EMBL" id="KAJ7536662.1"/>
    </source>
</evidence>
<keyword evidence="2" id="KW-1185">Reference proteome</keyword>
<reference evidence="2" key="1">
    <citation type="journal article" date="2024" name="Proc. Natl. Acad. Sci. U.S.A.">
        <title>Extraordinary preservation of gene collinearity over three hundred million years revealed in homosporous lycophytes.</title>
        <authorList>
            <person name="Li C."/>
            <person name="Wickell D."/>
            <person name="Kuo L.Y."/>
            <person name="Chen X."/>
            <person name="Nie B."/>
            <person name="Liao X."/>
            <person name="Peng D."/>
            <person name="Ji J."/>
            <person name="Jenkins J."/>
            <person name="Williams M."/>
            <person name="Shu S."/>
            <person name="Plott C."/>
            <person name="Barry K."/>
            <person name="Rajasekar S."/>
            <person name="Grimwood J."/>
            <person name="Han X."/>
            <person name="Sun S."/>
            <person name="Hou Z."/>
            <person name="He W."/>
            <person name="Dai G."/>
            <person name="Sun C."/>
            <person name="Schmutz J."/>
            <person name="Leebens-Mack J.H."/>
            <person name="Li F.W."/>
            <person name="Wang L."/>
        </authorList>
    </citation>
    <scope>NUCLEOTIDE SEQUENCE [LARGE SCALE GENOMIC DNA]</scope>
    <source>
        <strain evidence="2">cv. PW_Plant_1</strain>
    </source>
</reference>
<gene>
    <name evidence="1" type="ORF">O6H91_12G076800</name>
</gene>
<evidence type="ECO:0000313" key="2">
    <source>
        <dbReference type="Proteomes" id="UP001162992"/>
    </source>
</evidence>
<proteinExistence type="predicted"/>
<organism evidence="1 2">
    <name type="scientific">Diphasiastrum complanatum</name>
    <name type="common">Issler's clubmoss</name>
    <name type="synonym">Lycopodium complanatum</name>
    <dbReference type="NCBI Taxonomy" id="34168"/>
    <lineage>
        <taxon>Eukaryota</taxon>
        <taxon>Viridiplantae</taxon>
        <taxon>Streptophyta</taxon>
        <taxon>Embryophyta</taxon>
        <taxon>Tracheophyta</taxon>
        <taxon>Lycopodiopsida</taxon>
        <taxon>Lycopodiales</taxon>
        <taxon>Lycopodiaceae</taxon>
        <taxon>Lycopodioideae</taxon>
        <taxon>Diphasiastrum</taxon>
    </lineage>
</organism>
<accession>A0ACC2C3Z0</accession>
<sequence length="830" mass="91799">MALSAEFGFYLIAPPAPLSGINILSCPSSRSRNCLTIPPLPMSCCVATRGSDSLCWLHPVLSPRRRAVPKRKWVQFRFSRDCSVRTEASDVASQSSEQLSAEDRGSPRYFPSKDGNLSPASSRQYGSAAPSGMSSARPFDLLSNAPTYPSSDDKQLSFKGGTAVGKSGIVSVSSDKFISPRQIFRSIGSRSVSSRPSIPGKFSKYSKRGNSKRIFDKNPSNRKYLHSKVAVLDSHEVSSSEELDSSFTRQSKPEDNSMPIPATSFHADQQSSFPPRRQFAKKKPEIFTDPATMPASELPFEFQFSYSETPKLNPIGFREPQFSPFGPTTMPRPWTGRAPLPKSKKKPKELDTFNPPPPGKKGVKAVHPPGPYKGGEGPKIAQSREEILGEPLTKEEITRLVEICNKEQRQINLGRDGLVHNMLDLIHCHWKRRRVIKIKCKGVPTVDMDNVCYHVEDKSGGKIIHRAGGAMYLFRGRNYNTKYRPQIPLMLWKPAAPIYPKLIVPAPGGLTKEEADAMRKRGRKVQPICKLAKNGVYLNLVKDVRSAFEIDELVRVDCTGLNPSDYKKIGAKLKDLVPCVLLSFDKEHILMWRGNDWKCTESGSITASNLEVEKKESLGTPTSDFSNLLPAFVDAAEDRSGLVFLEAELAKEATSGKSTDGASYDNHLAHREVIQVNPATDQNGDYGICERDKFNVEPQKHSKLSSDKVSGKAIKARNDDASDLDTLWEQAVSMGDALPLEENCLDPDTVFQRAAVLKDIKSVGDSSCLELDGDHERKKTENLKSTDEQHNSSNRFYEGNSDQDRNLSPLIMAEPLGSLPVDELAKLLGS</sequence>
<protein>
    <submittedName>
        <fullName evidence="1">Uncharacterized protein</fullName>
    </submittedName>
</protein>
<dbReference type="Proteomes" id="UP001162992">
    <property type="component" value="Chromosome 12"/>
</dbReference>
<dbReference type="EMBL" id="CM055103">
    <property type="protein sequence ID" value="KAJ7536662.1"/>
    <property type="molecule type" value="Genomic_DNA"/>
</dbReference>
<comment type="caution">
    <text evidence="1">The sequence shown here is derived from an EMBL/GenBank/DDBJ whole genome shotgun (WGS) entry which is preliminary data.</text>
</comment>
<name>A0ACC2C3Z0_DIPCM</name>